<name>A0A072UV05_MEDTR</name>
<dbReference type="EMBL" id="CM001219">
    <property type="protein sequence ID" value="KEH33221.1"/>
    <property type="molecule type" value="Genomic_DNA"/>
</dbReference>
<evidence type="ECO:0000313" key="3">
    <source>
        <dbReference type="Proteomes" id="UP000002051"/>
    </source>
</evidence>
<proteinExistence type="predicted"/>
<evidence type="ECO:0000313" key="1">
    <source>
        <dbReference type="EMBL" id="KEH33221.1"/>
    </source>
</evidence>
<reference evidence="2" key="3">
    <citation type="submission" date="2015-04" db="UniProtKB">
        <authorList>
            <consortium name="EnsemblPlants"/>
        </authorList>
    </citation>
    <scope>IDENTIFICATION</scope>
    <source>
        <strain evidence="2">cv. Jemalong A17</strain>
    </source>
</reference>
<sequence>MYGIIYSRPDLAYAVSIELVYGKSGYCALASFDVGVEAATANLAVACGPCIEERLRDKAATTKLGWKLENYSQDEVVQEVYNDQPNLDGQWTGPDNDEEYPYGEKCSLLNEGPSRFRDNFKKLRDCSAINIEIIGSPKSFRAGLIFRIQYGFEQSIKGNSISSGSILEVVTMGEVCHLAHG</sequence>
<dbReference type="EnsemblPlants" id="KEH33221">
    <property type="protein sequence ID" value="KEH33221"/>
    <property type="gene ID" value="MTR_3g028610"/>
</dbReference>
<gene>
    <name evidence="1" type="ordered locus">MTR_3g028610</name>
</gene>
<dbReference type="AlphaFoldDB" id="A0A072UV05"/>
<reference evidence="1 3" key="1">
    <citation type="journal article" date="2011" name="Nature">
        <title>The Medicago genome provides insight into the evolution of rhizobial symbioses.</title>
        <authorList>
            <person name="Young N.D."/>
            <person name="Debelle F."/>
            <person name="Oldroyd G.E."/>
            <person name="Geurts R."/>
            <person name="Cannon S.B."/>
            <person name="Udvardi M.K."/>
            <person name="Benedito V.A."/>
            <person name="Mayer K.F."/>
            <person name="Gouzy J."/>
            <person name="Schoof H."/>
            <person name="Van de Peer Y."/>
            <person name="Proost S."/>
            <person name="Cook D.R."/>
            <person name="Meyers B.C."/>
            <person name="Spannagl M."/>
            <person name="Cheung F."/>
            <person name="De Mita S."/>
            <person name="Krishnakumar V."/>
            <person name="Gundlach H."/>
            <person name="Zhou S."/>
            <person name="Mudge J."/>
            <person name="Bharti A.K."/>
            <person name="Murray J.D."/>
            <person name="Naoumkina M.A."/>
            <person name="Rosen B."/>
            <person name="Silverstein K.A."/>
            <person name="Tang H."/>
            <person name="Rombauts S."/>
            <person name="Zhao P.X."/>
            <person name="Zhou P."/>
            <person name="Barbe V."/>
            <person name="Bardou P."/>
            <person name="Bechner M."/>
            <person name="Bellec A."/>
            <person name="Berger A."/>
            <person name="Berges H."/>
            <person name="Bidwell S."/>
            <person name="Bisseling T."/>
            <person name="Choisne N."/>
            <person name="Couloux A."/>
            <person name="Denny R."/>
            <person name="Deshpande S."/>
            <person name="Dai X."/>
            <person name="Doyle J.J."/>
            <person name="Dudez A.M."/>
            <person name="Farmer A.D."/>
            <person name="Fouteau S."/>
            <person name="Franken C."/>
            <person name="Gibelin C."/>
            <person name="Gish J."/>
            <person name="Goldstein S."/>
            <person name="Gonzalez A.J."/>
            <person name="Green P.J."/>
            <person name="Hallab A."/>
            <person name="Hartog M."/>
            <person name="Hua A."/>
            <person name="Humphray S.J."/>
            <person name="Jeong D.H."/>
            <person name="Jing Y."/>
            <person name="Jocker A."/>
            <person name="Kenton S.M."/>
            <person name="Kim D.J."/>
            <person name="Klee K."/>
            <person name="Lai H."/>
            <person name="Lang C."/>
            <person name="Lin S."/>
            <person name="Macmil S.L."/>
            <person name="Magdelenat G."/>
            <person name="Matthews L."/>
            <person name="McCorrison J."/>
            <person name="Monaghan E.L."/>
            <person name="Mun J.H."/>
            <person name="Najar F.Z."/>
            <person name="Nicholson C."/>
            <person name="Noirot C."/>
            <person name="O'Bleness M."/>
            <person name="Paule C.R."/>
            <person name="Poulain J."/>
            <person name="Prion F."/>
            <person name="Qin B."/>
            <person name="Qu C."/>
            <person name="Retzel E.F."/>
            <person name="Riddle C."/>
            <person name="Sallet E."/>
            <person name="Samain S."/>
            <person name="Samson N."/>
            <person name="Sanders I."/>
            <person name="Saurat O."/>
            <person name="Scarpelli C."/>
            <person name="Schiex T."/>
            <person name="Segurens B."/>
            <person name="Severin A.J."/>
            <person name="Sherrier D.J."/>
            <person name="Shi R."/>
            <person name="Sims S."/>
            <person name="Singer S.R."/>
            <person name="Sinharoy S."/>
            <person name="Sterck L."/>
            <person name="Viollet A."/>
            <person name="Wang B.B."/>
            <person name="Wang K."/>
            <person name="Wang M."/>
            <person name="Wang X."/>
            <person name="Warfsmann J."/>
            <person name="Weissenbach J."/>
            <person name="White D.D."/>
            <person name="White J.D."/>
            <person name="Wiley G.B."/>
            <person name="Wincker P."/>
            <person name="Xing Y."/>
            <person name="Yang L."/>
            <person name="Yao Z."/>
            <person name="Ying F."/>
            <person name="Zhai J."/>
            <person name="Zhou L."/>
            <person name="Zuber A."/>
            <person name="Denarie J."/>
            <person name="Dixon R.A."/>
            <person name="May G.D."/>
            <person name="Schwartz D.C."/>
            <person name="Rogers J."/>
            <person name="Quetier F."/>
            <person name="Town C.D."/>
            <person name="Roe B.A."/>
        </authorList>
    </citation>
    <scope>NUCLEOTIDE SEQUENCE [LARGE SCALE GENOMIC DNA]</scope>
    <source>
        <strain evidence="1">A17</strain>
        <strain evidence="2 3">cv. Jemalong A17</strain>
    </source>
</reference>
<dbReference type="Proteomes" id="UP000002051">
    <property type="component" value="Chromosome 3"/>
</dbReference>
<organism evidence="1 3">
    <name type="scientific">Medicago truncatula</name>
    <name type="common">Barrel medic</name>
    <name type="synonym">Medicago tribuloides</name>
    <dbReference type="NCBI Taxonomy" id="3880"/>
    <lineage>
        <taxon>Eukaryota</taxon>
        <taxon>Viridiplantae</taxon>
        <taxon>Streptophyta</taxon>
        <taxon>Embryophyta</taxon>
        <taxon>Tracheophyta</taxon>
        <taxon>Spermatophyta</taxon>
        <taxon>Magnoliopsida</taxon>
        <taxon>eudicotyledons</taxon>
        <taxon>Gunneridae</taxon>
        <taxon>Pentapetalae</taxon>
        <taxon>rosids</taxon>
        <taxon>fabids</taxon>
        <taxon>Fabales</taxon>
        <taxon>Fabaceae</taxon>
        <taxon>Papilionoideae</taxon>
        <taxon>50 kb inversion clade</taxon>
        <taxon>NPAAA clade</taxon>
        <taxon>Hologalegina</taxon>
        <taxon>IRL clade</taxon>
        <taxon>Trifolieae</taxon>
        <taxon>Medicago</taxon>
    </lineage>
</organism>
<keyword evidence="3" id="KW-1185">Reference proteome</keyword>
<accession>A0A072UV05</accession>
<dbReference type="HOGENOM" id="CLU_1491181_0_0_1"/>
<evidence type="ECO:0000313" key="2">
    <source>
        <dbReference type="EnsemblPlants" id="KEH33221"/>
    </source>
</evidence>
<reference evidence="1 3" key="2">
    <citation type="journal article" date="2014" name="BMC Genomics">
        <title>An improved genome release (version Mt4.0) for the model legume Medicago truncatula.</title>
        <authorList>
            <person name="Tang H."/>
            <person name="Krishnakumar V."/>
            <person name="Bidwell S."/>
            <person name="Rosen B."/>
            <person name="Chan A."/>
            <person name="Zhou S."/>
            <person name="Gentzbittel L."/>
            <person name="Childs K.L."/>
            <person name="Yandell M."/>
            <person name="Gundlach H."/>
            <person name="Mayer K.F."/>
            <person name="Schwartz D.C."/>
            <person name="Town C.D."/>
        </authorList>
    </citation>
    <scope>GENOME REANNOTATION</scope>
    <source>
        <strain evidence="1">A17</strain>
        <strain evidence="2 3">cv. Jemalong A17</strain>
    </source>
</reference>
<protein>
    <submittedName>
        <fullName evidence="1 2">Uncharacterized protein</fullName>
    </submittedName>
</protein>